<dbReference type="EMBL" id="CP046622">
    <property type="protein sequence ID" value="QGW82945.1"/>
    <property type="molecule type" value="Genomic_DNA"/>
</dbReference>
<dbReference type="RefSeq" id="WP_157614375.1">
    <property type="nucleotide sequence ID" value="NZ_CP046622.1"/>
</dbReference>
<sequence length="86" mass="9464">MEAALTPTPAERIDAIEQFLQQLVLLLEVEPEINRETVSAWIEICSASALAHGARTPRQTVTLQGLCRRVLTPAVDVLRPADTRMA</sequence>
<proteinExistence type="predicted"/>
<evidence type="ECO:0000313" key="1">
    <source>
        <dbReference type="EMBL" id="QGW82945.1"/>
    </source>
</evidence>
<reference evidence="1 2" key="1">
    <citation type="submission" date="2019-12" db="EMBL/GenBank/DDBJ databases">
        <title>Hybrid Genome Assemblies of two High G+C Isolates from Undergraduate Microbiology Courses.</title>
        <authorList>
            <person name="Ne Ville C.J."/>
            <person name="Enright D."/>
            <person name="Hernandez I."/>
            <person name="Dodsworth J."/>
            <person name="Orwin P.M."/>
        </authorList>
    </citation>
    <scope>NUCLEOTIDE SEQUENCE [LARGE SCALE GENOMIC DNA]</scope>
    <source>
        <strain evidence="1 2">CSUSB</strain>
    </source>
</reference>
<protein>
    <submittedName>
        <fullName evidence="1">Uncharacterized protein</fullName>
    </submittedName>
</protein>
<dbReference type="Proteomes" id="UP000425817">
    <property type="component" value="Chromosome"/>
</dbReference>
<name>A0A6I6HJB6_VARPD</name>
<dbReference type="AlphaFoldDB" id="A0A6I6HJB6"/>
<evidence type="ECO:0000313" key="2">
    <source>
        <dbReference type="Proteomes" id="UP000425817"/>
    </source>
</evidence>
<accession>A0A6I6HJB6</accession>
<organism evidence="1 2">
    <name type="scientific">Variovorax paradoxus</name>
    <dbReference type="NCBI Taxonomy" id="34073"/>
    <lineage>
        <taxon>Bacteria</taxon>
        <taxon>Pseudomonadati</taxon>
        <taxon>Pseudomonadota</taxon>
        <taxon>Betaproteobacteria</taxon>
        <taxon>Burkholderiales</taxon>
        <taxon>Comamonadaceae</taxon>
        <taxon>Variovorax</taxon>
    </lineage>
</organism>
<dbReference type="OrthoDB" id="9958614at2"/>
<gene>
    <name evidence="1" type="ORF">GOQ09_15785</name>
</gene>